<dbReference type="InterPro" id="IPR010980">
    <property type="entry name" value="Cyt_c/b562"/>
</dbReference>
<evidence type="ECO:0000313" key="2">
    <source>
        <dbReference type="Proteomes" id="UP001218362"/>
    </source>
</evidence>
<gene>
    <name evidence="1" type="ORF">P0Y56_17110</name>
</gene>
<proteinExistence type="predicted"/>
<dbReference type="GO" id="GO:0009055">
    <property type="term" value="F:electron transfer activity"/>
    <property type="evidence" value="ECO:0007669"/>
    <property type="project" value="InterPro"/>
</dbReference>
<reference evidence="1" key="1">
    <citation type="submission" date="2023-03" db="EMBL/GenBank/DDBJ databases">
        <title>Andean soil-derived lignocellulolytic bacterial consortium as a source of novel taxa and putative plastic-active enzymes.</title>
        <authorList>
            <person name="Diaz-Garcia L."/>
            <person name="Chuvochina M."/>
            <person name="Feuerriegel G."/>
            <person name="Bunk B."/>
            <person name="Sproer C."/>
            <person name="Streit W.R."/>
            <person name="Rodriguez L.M."/>
            <person name="Overmann J."/>
            <person name="Jimenez D.J."/>
        </authorList>
    </citation>
    <scope>NUCLEOTIDE SEQUENCE</scope>
    <source>
        <strain evidence="1">MAG 26</strain>
    </source>
</reference>
<evidence type="ECO:0008006" key="3">
    <source>
        <dbReference type="Google" id="ProtNLM"/>
    </source>
</evidence>
<name>A0AAJ5X654_9SPHN</name>
<accession>A0AAJ5X654</accession>
<sequence length="157" mass="17220">MKFRYAIALPVAALLSSCGQQPEVSMKDFMAKQVQPTAQTYWDAVQFINDETGVHDIYPKTDADWEKTRKAAEDMRKFGELLQTDAYAKGRNPDWKQFAQGLVDISKQAEQAAKDKSADKVFEVGGTMYSVCSACHTIYPPPVPASTPIPNTGGAPG</sequence>
<protein>
    <recommendedName>
        <fullName evidence="3">Cytochrome c</fullName>
    </recommendedName>
</protein>
<dbReference type="SUPFAM" id="SSF47175">
    <property type="entry name" value="Cytochromes"/>
    <property type="match status" value="1"/>
</dbReference>
<dbReference type="GO" id="GO:0022900">
    <property type="term" value="P:electron transport chain"/>
    <property type="evidence" value="ECO:0007669"/>
    <property type="project" value="InterPro"/>
</dbReference>
<dbReference type="PROSITE" id="PS51257">
    <property type="entry name" value="PROKAR_LIPOPROTEIN"/>
    <property type="match status" value="1"/>
</dbReference>
<dbReference type="AlphaFoldDB" id="A0AAJ5X654"/>
<evidence type="ECO:0000313" key="1">
    <source>
        <dbReference type="EMBL" id="WEK46700.1"/>
    </source>
</evidence>
<dbReference type="KEGG" id="acob:P0Y56_17110"/>
<organism evidence="1 2">
    <name type="scientific">Candidatus Andeanibacterium colombiense</name>
    <dbReference type="NCBI Taxonomy" id="3121345"/>
    <lineage>
        <taxon>Bacteria</taxon>
        <taxon>Pseudomonadati</taxon>
        <taxon>Pseudomonadota</taxon>
        <taxon>Alphaproteobacteria</taxon>
        <taxon>Sphingomonadales</taxon>
        <taxon>Sphingomonadaceae</taxon>
        <taxon>Candidatus Andeanibacterium</taxon>
    </lineage>
</organism>
<dbReference type="Proteomes" id="UP001218362">
    <property type="component" value="Chromosome"/>
</dbReference>
<dbReference type="GO" id="GO:0020037">
    <property type="term" value="F:heme binding"/>
    <property type="evidence" value="ECO:0007669"/>
    <property type="project" value="InterPro"/>
</dbReference>
<dbReference type="GO" id="GO:0005506">
    <property type="term" value="F:iron ion binding"/>
    <property type="evidence" value="ECO:0007669"/>
    <property type="project" value="InterPro"/>
</dbReference>
<dbReference type="EMBL" id="CP119316">
    <property type="protein sequence ID" value="WEK46700.1"/>
    <property type="molecule type" value="Genomic_DNA"/>
</dbReference>